<evidence type="ECO:0000256" key="1">
    <source>
        <dbReference type="ARBA" id="ARBA00004117"/>
    </source>
</evidence>
<evidence type="ECO:0000256" key="3">
    <source>
        <dbReference type="ARBA" id="ARBA00017941"/>
    </source>
</evidence>
<evidence type="ECO:0000256" key="6">
    <source>
        <dbReference type="RuleBase" id="RU362062"/>
    </source>
</evidence>
<proteinExistence type="inferred from homology"/>
<evidence type="ECO:0000256" key="2">
    <source>
        <dbReference type="ARBA" id="ARBA00009677"/>
    </source>
</evidence>
<name>I7A644_MELRP</name>
<dbReference type="EMBL" id="CP003557">
    <property type="protein sequence ID" value="AFN75356.1"/>
    <property type="molecule type" value="Genomic_DNA"/>
</dbReference>
<dbReference type="RefSeq" id="WP_014856788.1">
    <property type="nucleotide sequence ID" value="NC_018178.1"/>
</dbReference>
<comment type="similarity">
    <text evidence="2">Belongs to the flagella basal body rod proteins family.</text>
</comment>
<keyword evidence="9" id="KW-0282">Flagellum</keyword>
<accession>I7A644</accession>
<gene>
    <name evidence="9" type="ordered locus">MROS_2126</name>
</gene>
<dbReference type="Pfam" id="PF06429">
    <property type="entry name" value="Flg_bbr_C"/>
    <property type="match status" value="1"/>
</dbReference>
<keyword evidence="10" id="KW-1185">Reference proteome</keyword>
<evidence type="ECO:0000259" key="7">
    <source>
        <dbReference type="Pfam" id="PF00460"/>
    </source>
</evidence>
<keyword evidence="9" id="KW-0969">Cilium</keyword>
<dbReference type="Proteomes" id="UP000009011">
    <property type="component" value="Chromosome"/>
</dbReference>
<dbReference type="InterPro" id="IPR006299">
    <property type="entry name" value="FlgC"/>
</dbReference>
<dbReference type="InterPro" id="IPR010930">
    <property type="entry name" value="Flg_bb/hook_C_dom"/>
</dbReference>
<dbReference type="HOGENOM" id="CLU_123272_0_0_10"/>
<evidence type="ECO:0000256" key="5">
    <source>
        <dbReference type="ARBA" id="ARBA00025933"/>
    </source>
</evidence>
<organism evidence="9 10">
    <name type="scientific">Melioribacter roseus (strain DSM 23840 / JCM 17771 / VKM B-2668 / P3M-2)</name>
    <dbReference type="NCBI Taxonomy" id="1191523"/>
    <lineage>
        <taxon>Bacteria</taxon>
        <taxon>Pseudomonadati</taxon>
        <taxon>Ignavibacteriota</taxon>
        <taxon>Ignavibacteria</taxon>
        <taxon>Ignavibacteriales</taxon>
        <taxon>Melioribacteraceae</taxon>
        <taxon>Melioribacter</taxon>
    </lineage>
</organism>
<evidence type="ECO:0000313" key="10">
    <source>
        <dbReference type="Proteomes" id="UP000009011"/>
    </source>
</evidence>
<dbReference type="Pfam" id="PF00460">
    <property type="entry name" value="Flg_bb_rod"/>
    <property type="match status" value="1"/>
</dbReference>
<feature type="domain" description="Flagellar basal body rod protein N-terminal" evidence="7">
    <location>
        <begin position="13"/>
        <end position="37"/>
    </location>
</feature>
<dbReference type="InterPro" id="IPR001444">
    <property type="entry name" value="Flag_bb_rod_N"/>
</dbReference>
<evidence type="ECO:0000259" key="8">
    <source>
        <dbReference type="Pfam" id="PF06429"/>
    </source>
</evidence>
<comment type="subcellular location">
    <subcellularLocation>
        <location evidence="1 6">Bacterial flagellum basal body</location>
    </subcellularLocation>
</comment>
<dbReference type="GO" id="GO:0030694">
    <property type="term" value="C:bacterial-type flagellum basal body, rod"/>
    <property type="evidence" value="ECO:0007669"/>
    <property type="project" value="UniProtKB-UniRule"/>
</dbReference>
<dbReference type="PATRIC" id="fig|1191523.3.peg.2250"/>
<dbReference type="NCBIfam" id="TIGR01395">
    <property type="entry name" value="FlgC"/>
    <property type="match status" value="1"/>
</dbReference>
<comment type="subunit">
    <text evidence="5 6">The basal body constitutes a major portion of the flagellar organelle and consists of four rings (L,P,S, and M) mounted on a central rod. The rod consists of about 26 subunits of FlgG in the distal portion, and FlgB, FlgC and FlgF are thought to build up the proximal portion of the rod with about 6 subunits each.</text>
</comment>
<keyword evidence="9" id="KW-0966">Cell projection</keyword>
<dbReference type="eggNOG" id="COG1558">
    <property type="taxonomic scope" value="Bacteria"/>
</dbReference>
<keyword evidence="4 6" id="KW-0975">Bacterial flagellum</keyword>
<dbReference type="GO" id="GO:0071978">
    <property type="term" value="P:bacterial-type flagellum-dependent swarming motility"/>
    <property type="evidence" value="ECO:0007669"/>
    <property type="project" value="TreeGrafter"/>
</dbReference>
<dbReference type="KEGG" id="mro:MROS_2126"/>
<dbReference type="OrthoDB" id="9794148at2"/>
<feature type="domain" description="Flagellar basal-body/hook protein C-terminal" evidence="8">
    <location>
        <begin position="123"/>
        <end position="165"/>
    </location>
</feature>
<sequence>MKLSGSLFGLGISARGMSIQRKKMELISQNIANADTVRSVDGQPYQRQYLRVRQEQNSFASRLKLEEGELIRLNATNPNHFVRNDVKSLGLPPVNDDVEINVAEDPKPGDLVYMPDNPDADENGYVRMSNVNIINEMVDMIAATRAYEANLTALNSSKQMIKDSLEI</sequence>
<dbReference type="PANTHER" id="PTHR30435:SF2">
    <property type="entry name" value="FLAGELLAR BASAL-BODY ROD PROTEIN FLGC"/>
    <property type="match status" value="1"/>
</dbReference>
<protein>
    <recommendedName>
        <fullName evidence="3 6">Flagellar basal-body rod protein FlgC</fullName>
    </recommendedName>
</protein>
<dbReference type="AlphaFoldDB" id="I7A644"/>
<dbReference type="PANTHER" id="PTHR30435">
    <property type="entry name" value="FLAGELLAR PROTEIN"/>
    <property type="match status" value="1"/>
</dbReference>
<evidence type="ECO:0000256" key="4">
    <source>
        <dbReference type="ARBA" id="ARBA00023143"/>
    </source>
</evidence>
<dbReference type="STRING" id="1191523.MROS_2126"/>
<reference evidence="9 10" key="1">
    <citation type="journal article" date="2013" name="PLoS ONE">
        <title>Genomic analysis of Melioribacter roseus, facultatively anaerobic organotrophic bacterium representing a novel deep lineage within Bacteriodetes/Chlorobi group.</title>
        <authorList>
            <person name="Kadnikov V.V."/>
            <person name="Mardanov A.V."/>
            <person name="Podosokorskaya O.A."/>
            <person name="Gavrilov S.N."/>
            <person name="Kublanov I.V."/>
            <person name="Beletsky A.V."/>
            <person name="Bonch-Osmolovskaya E.A."/>
            <person name="Ravin N.V."/>
        </authorList>
    </citation>
    <scope>NUCLEOTIDE SEQUENCE [LARGE SCALE GENOMIC DNA]</scope>
    <source>
        <strain evidence="10">JCM 17771 / P3M-2</strain>
    </source>
</reference>
<evidence type="ECO:0000313" key="9">
    <source>
        <dbReference type="EMBL" id="AFN75356.1"/>
    </source>
</evidence>